<gene>
    <name evidence="1" type="ORF">DPMN_116196</name>
</gene>
<keyword evidence="2" id="KW-1185">Reference proteome</keyword>
<organism evidence="1 2">
    <name type="scientific">Dreissena polymorpha</name>
    <name type="common">Zebra mussel</name>
    <name type="synonym">Mytilus polymorpha</name>
    <dbReference type="NCBI Taxonomy" id="45954"/>
    <lineage>
        <taxon>Eukaryota</taxon>
        <taxon>Metazoa</taxon>
        <taxon>Spiralia</taxon>
        <taxon>Lophotrochozoa</taxon>
        <taxon>Mollusca</taxon>
        <taxon>Bivalvia</taxon>
        <taxon>Autobranchia</taxon>
        <taxon>Heteroconchia</taxon>
        <taxon>Euheterodonta</taxon>
        <taxon>Imparidentia</taxon>
        <taxon>Neoheterodontei</taxon>
        <taxon>Myida</taxon>
        <taxon>Dreissenoidea</taxon>
        <taxon>Dreissenidae</taxon>
        <taxon>Dreissena</taxon>
    </lineage>
</organism>
<dbReference type="EMBL" id="JAIWYP010000004">
    <property type="protein sequence ID" value="KAH3842692.1"/>
    <property type="molecule type" value="Genomic_DNA"/>
</dbReference>
<dbReference type="Proteomes" id="UP000828390">
    <property type="component" value="Unassembled WGS sequence"/>
</dbReference>
<protein>
    <submittedName>
        <fullName evidence="1">Uncharacterized protein</fullName>
    </submittedName>
</protein>
<reference evidence="1" key="1">
    <citation type="journal article" date="2019" name="bioRxiv">
        <title>The Genome of the Zebra Mussel, Dreissena polymorpha: A Resource for Invasive Species Research.</title>
        <authorList>
            <person name="McCartney M.A."/>
            <person name="Auch B."/>
            <person name="Kono T."/>
            <person name="Mallez S."/>
            <person name="Zhang Y."/>
            <person name="Obille A."/>
            <person name="Becker A."/>
            <person name="Abrahante J.E."/>
            <person name="Garbe J."/>
            <person name="Badalamenti J.P."/>
            <person name="Herman A."/>
            <person name="Mangelson H."/>
            <person name="Liachko I."/>
            <person name="Sullivan S."/>
            <person name="Sone E.D."/>
            <person name="Koren S."/>
            <person name="Silverstein K.A.T."/>
            <person name="Beckman K.B."/>
            <person name="Gohl D.M."/>
        </authorList>
    </citation>
    <scope>NUCLEOTIDE SEQUENCE</scope>
    <source>
        <strain evidence="1">Duluth1</strain>
        <tissue evidence="1">Whole animal</tissue>
    </source>
</reference>
<evidence type="ECO:0000313" key="1">
    <source>
        <dbReference type="EMBL" id="KAH3842692.1"/>
    </source>
</evidence>
<accession>A0A9D4KMM2</accession>
<proteinExistence type="predicted"/>
<name>A0A9D4KMM2_DREPO</name>
<sequence length="100" mass="11503">MRLRIKQARPVSFNHAIRHAVELEAFNRAERAKSDEYIAAVSTVVDTSTKQIYQLQKMVDMLKKRFDLFMSAADTSKPRYGLGSMIMGRRCFTCGSKFHL</sequence>
<evidence type="ECO:0000313" key="2">
    <source>
        <dbReference type="Proteomes" id="UP000828390"/>
    </source>
</evidence>
<comment type="caution">
    <text evidence="1">The sequence shown here is derived from an EMBL/GenBank/DDBJ whole genome shotgun (WGS) entry which is preliminary data.</text>
</comment>
<reference evidence="1" key="2">
    <citation type="submission" date="2020-11" db="EMBL/GenBank/DDBJ databases">
        <authorList>
            <person name="McCartney M.A."/>
            <person name="Auch B."/>
            <person name="Kono T."/>
            <person name="Mallez S."/>
            <person name="Becker A."/>
            <person name="Gohl D.M."/>
            <person name="Silverstein K.A.T."/>
            <person name="Koren S."/>
            <person name="Bechman K.B."/>
            <person name="Herman A."/>
            <person name="Abrahante J.E."/>
            <person name="Garbe J."/>
        </authorList>
    </citation>
    <scope>NUCLEOTIDE SEQUENCE</scope>
    <source>
        <strain evidence="1">Duluth1</strain>
        <tissue evidence="1">Whole animal</tissue>
    </source>
</reference>
<dbReference type="AlphaFoldDB" id="A0A9D4KMM2"/>